<dbReference type="AlphaFoldDB" id="A0A1Z2L6E0"/>
<dbReference type="EMBL" id="CP021744">
    <property type="protein sequence ID" value="ARZ69874.1"/>
    <property type="molecule type" value="Genomic_DNA"/>
</dbReference>
<dbReference type="KEGG" id="salj:SMD11_4266"/>
<feature type="compositionally biased region" description="Pro residues" evidence="1">
    <location>
        <begin position="309"/>
        <end position="320"/>
    </location>
</feature>
<feature type="compositionally biased region" description="Gly residues" evidence="1">
    <location>
        <begin position="460"/>
        <end position="492"/>
    </location>
</feature>
<organism evidence="2 3">
    <name type="scientific">Streptomyces albireticuli</name>
    <dbReference type="NCBI Taxonomy" id="1940"/>
    <lineage>
        <taxon>Bacteria</taxon>
        <taxon>Bacillati</taxon>
        <taxon>Actinomycetota</taxon>
        <taxon>Actinomycetes</taxon>
        <taxon>Kitasatosporales</taxon>
        <taxon>Streptomycetaceae</taxon>
        <taxon>Streptomyces</taxon>
    </lineage>
</organism>
<feature type="compositionally biased region" description="Pro residues" evidence="1">
    <location>
        <begin position="286"/>
        <end position="301"/>
    </location>
</feature>
<accession>A0A1Z2L6E0</accession>
<gene>
    <name evidence="2" type="ORF">SMD11_4266</name>
</gene>
<reference evidence="2 3" key="1">
    <citation type="submission" date="2017-06" db="EMBL/GenBank/DDBJ databases">
        <title>Streptomyces albireticuli Genome sequencing and assembly.</title>
        <authorList>
            <person name="Wang Y."/>
            <person name="Du B."/>
            <person name="Ding Y."/>
            <person name="Liu H."/>
            <person name="Hou Q."/>
            <person name="Liu K."/>
            <person name="Yao L."/>
            <person name="Wang C."/>
        </authorList>
    </citation>
    <scope>NUCLEOTIDE SEQUENCE [LARGE SCALE GENOMIC DNA]</scope>
    <source>
        <strain evidence="2 3">MDJK11</strain>
    </source>
</reference>
<feature type="compositionally biased region" description="Gly residues" evidence="1">
    <location>
        <begin position="387"/>
        <end position="399"/>
    </location>
</feature>
<dbReference type="OrthoDB" id="4337967at2"/>
<feature type="compositionally biased region" description="Basic and acidic residues" evidence="1">
    <location>
        <begin position="10"/>
        <end position="19"/>
    </location>
</feature>
<name>A0A1Z2L6E0_9ACTN</name>
<proteinExistence type="predicted"/>
<dbReference type="InterPro" id="IPR036689">
    <property type="entry name" value="ESAT-6-like_sf"/>
</dbReference>
<feature type="compositionally biased region" description="Polar residues" evidence="1">
    <location>
        <begin position="402"/>
        <end position="422"/>
    </location>
</feature>
<feature type="compositionally biased region" description="Pro residues" evidence="1">
    <location>
        <begin position="344"/>
        <end position="359"/>
    </location>
</feature>
<evidence type="ECO:0000256" key="1">
    <source>
        <dbReference type="SAM" id="MobiDB-lite"/>
    </source>
</evidence>
<protein>
    <submittedName>
        <fullName evidence="2">Uncharacterized protein</fullName>
    </submittedName>
</protein>
<dbReference type="RefSeq" id="WP_087927921.1">
    <property type="nucleotide sequence ID" value="NZ_CP021744.1"/>
</dbReference>
<dbReference type="SUPFAM" id="SSF140453">
    <property type="entry name" value="EsxAB dimer-like"/>
    <property type="match status" value="1"/>
</dbReference>
<dbReference type="Proteomes" id="UP000195755">
    <property type="component" value="Chromosome"/>
</dbReference>
<feature type="compositionally biased region" description="Low complexity" evidence="1">
    <location>
        <begin position="493"/>
        <end position="506"/>
    </location>
</feature>
<sequence>MADRAPLPRSAKDPRKPQAYEEQDFFTIPHQKLCEMVEGADHERVSEIAKTLKGAAKAIKTLGDDLKKHVDGVVWDSDAGEAFRRWGASMSNESARLSEYAKTAGETMADAASNLREATKMPKYSASDKALVDSWVKAHPYVFGGVPNPLINLVDKGLNLGGTSQKAAYDAQKRIADDHHHAAALMKKLAESYHQTGTQIFAVQRPNFPPMPGMIMPNADLQDGGEYEPLPGGPGASSGGGGGGAPGAFGGGSSGGGGMGTAGPSGPGERPGSRPDLDLSGGADAPPRPRIPLPDRPPVTPPDAGRPHIPVPPPPVPNWPGPDRRPDPSRPGGRLPDQGRRPAPRIPGPGLPGPGPVPRPDTRLPQPAPGPVPRPGGRLPNPPHDGIVGGQPGPRGGTSGPTQNPGRSNVFGTEPTQRQGQTRPPMGPVGAGGGFPGVSGPPAGRPGTGAGRHMATDPGGIVGGRPGQRPGGGGTPFTPGGTGLVRGAGEGTGTTAARNGMPAGMMPGAGLGGATPERRGGGGRRPDYLVEDEETWAQSKPVVPPVIE</sequence>
<evidence type="ECO:0000313" key="3">
    <source>
        <dbReference type="Proteomes" id="UP000195755"/>
    </source>
</evidence>
<feature type="compositionally biased region" description="Gly residues" evidence="1">
    <location>
        <begin position="233"/>
        <end position="266"/>
    </location>
</feature>
<feature type="compositionally biased region" description="Basic and acidic residues" evidence="1">
    <location>
        <begin position="516"/>
        <end position="528"/>
    </location>
</feature>
<evidence type="ECO:0000313" key="2">
    <source>
        <dbReference type="EMBL" id="ARZ69874.1"/>
    </source>
</evidence>
<feature type="region of interest" description="Disordered" evidence="1">
    <location>
        <begin position="1"/>
        <end position="23"/>
    </location>
</feature>
<feature type="region of interest" description="Disordered" evidence="1">
    <location>
        <begin position="214"/>
        <end position="529"/>
    </location>
</feature>